<proteinExistence type="inferred from homology"/>
<dbReference type="PANTHER" id="PTHR42961">
    <property type="entry name" value="IRON-SULFUR PROTEIN NUBPL"/>
    <property type="match status" value="1"/>
</dbReference>
<sequence length="358" mass="38301">MNVEKIIVDILATTSDKTLGLTIPQLGIQPKLAIENNRIDLTLEAGFPTKLLESSLIPHLSELLQQALPNYQIRIAMDFFVRAHRTQLAGKGLRGVKNTIAVASGKGGVGKSTVTVNLAVALARAGARVGVLDADIYGPSIPLMLGKAKPVEISGDHYLPASAHGIQAMSIGYLTDNEQALIWRGPMLAKSLLQMLDITLWDELDYLFIDLPPGTGDIQLSLVQKIPLTGAVVVTTPQNVATLDAQKAIKMFAKTGIDVLGLVENMSLHICSQCGHQEAIFGTGGGQKLSENFQTTLLGQLPLDSRIRSQCDEGLPIAAQGDDELANAFIKTALQTAATIAKKPLNYADKFPPIIVEQ</sequence>
<keyword evidence="2 7" id="KW-0547">Nucleotide-binding</keyword>
<evidence type="ECO:0000256" key="2">
    <source>
        <dbReference type="ARBA" id="ARBA00022741"/>
    </source>
</evidence>
<dbReference type="PANTHER" id="PTHR42961:SF2">
    <property type="entry name" value="IRON-SULFUR PROTEIN NUBPL"/>
    <property type="match status" value="1"/>
</dbReference>
<dbReference type="GO" id="GO:0051539">
    <property type="term" value="F:4 iron, 4 sulfur cluster binding"/>
    <property type="evidence" value="ECO:0007669"/>
    <property type="project" value="TreeGrafter"/>
</dbReference>
<evidence type="ECO:0000313" key="11">
    <source>
        <dbReference type="Proteomes" id="UP000251942"/>
    </source>
</evidence>
<protein>
    <recommendedName>
        <fullName evidence="7">Iron-sulfur cluster carrier protein</fullName>
    </recommendedName>
</protein>
<evidence type="ECO:0000256" key="3">
    <source>
        <dbReference type="ARBA" id="ARBA00022840"/>
    </source>
</evidence>
<evidence type="ECO:0000256" key="5">
    <source>
        <dbReference type="ARBA" id="ARBA00023014"/>
    </source>
</evidence>
<gene>
    <name evidence="8" type="primary">mrp</name>
    <name evidence="8" type="ORF">Lfee_0466</name>
    <name evidence="9" type="ORF">NCTC12022_02080</name>
</gene>
<dbReference type="EMBL" id="LNYB01000016">
    <property type="protein sequence ID" value="KTD03110.1"/>
    <property type="molecule type" value="Genomic_DNA"/>
</dbReference>
<reference evidence="9 11" key="2">
    <citation type="submission" date="2018-06" db="EMBL/GenBank/DDBJ databases">
        <authorList>
            <consortium name="Pathogen Informatics"/>
            <person name="Doyle S."/>
        </authorList>
    </citation>
    <scope>NUCLEOTIDE SEQUENCE [LARGE SCALE GENOMIC DNA]</scope>
    <source>
        <strain evidence="9 11">NCTC12022</strain>
    </source>
</reference>
<keyword evidence="4 7" id="KW-0408">Iron</keyword>
<evidence type="ECO:0000313" key="8">
    <source>
        <dbReference type="EMBL" id="KTD03110.1"/>
    </source>
</evidence>
<dbReference type="Gene3D" id="3.40.50.300">
    <property type="entry name" value="P-loop containing nucleotide triphosphate hydrolases"/>
    <property type="match status" value="1"/>
</dbReference>
<evidence type="ECO:0000256" key="4">
    <source>
        <dbReference type="ARBA" id="ARBA00023004"/>
    </source>
</evidence>
<dbReference type="InterPro" id="IPR044304">
    <property type="entry name" value="NUBPL-like"/>
</dbReference>
<keyword evidence="3 7" id="KW-0067">ATP-binding</keyword>
<dbReference type="RefSeq" id="WP_058443685.1">
    <property type="nucleotide sequence ID" value="NZ_CAAAHT010000012.1"/>
</dbReference>
<dbReference type="GO" id="GO:0046872">
    <property type="term" value="F:metal ion binding"/>
    <property type="evidence" value="ECO:0007669"/>
    <property type="project" value="UniProtKB-KW"/>
</dbReference>
<feature type="binding site" evidence="7">
    <location>
        <begin position="105"/>
        <end position="112"/>
    </location>
    <ligand>
        <name>ATP</name>
        <dbReference type="ChEBI" id="CHEBI:30616"/>
    </ligand>
</feature>
<dbReference type="CDD" id="cd02037">
    <property type="entry name" value="Mrp_NBP35"/>
    <property type="match status" value="1"/>
</dbReference>
<keyword evidence="5 7" id="KW-0411">Iron-sulfur</keyword>
<dbReference type="AlphaFoldDB" id="A0A0W0U5U6"/>
<keyword evidence="1 7" id="KW-0479">Metal-binding</keyword>
<evidence type="ECO:0000256" key="6">
    <source>
        <dbReference type="ARBA" id="ARBA00024036"/>
    </source>
</evidence>
<dbReference type="Pfam" id="PF10609">
    <property type="entry name" value="ParA"/>
    <property type="match status" value="1"/>
</dbReference>
<comment type="similarity">
    <text evidence="6 7">Belongs to the Mrp/NBP35 ATP-binding proteins family.</text>
</comment>
<dbReference type="GO" id="GO:0016226">
    <property type="term" value="P:iron-sulfur cluster assembly"/>
    <property type="evidence" value="ECO:0007669"/>
    <property type="project" value="InterPro"/>
</dbReference>
<dbReference type="SUPFAM" id="SSF52540">
    <property type="entry name" value="P-loop containing nucleoside triphosphate hydrolases"/>
    <property type="match status" value="1"/>
</dbReference>
<keyword evidence="7" id="KW-0378">Hydrolase</keyword>
<dbReference type="InterPro" id="IPR019591">
    <property type="entry name" value="Mrp/NBP35_ATP-bd"/>
</dbReference>
<dbReference type="EMBL" id="UASS01000018">
    <property type="protein sequence ID" value="SPX61340.1"/>
    <property type="molecule type" value="Genomic_DNA"/>
</dbReference>
<dbReference type="PATRIC" id="fig|453.4.peg.505"/>
<comment type="subunit">
    <text evidence="7">Homodimer.</text>
</comment>
<evidence type="ECO:0000256" key="7">
    <source>
        <dbReference type="HAMAP-Rule" id="MF_02040"/>
    </source>
</evidence>
<dbReference type="InterPro" id="IPR033756">
    <property type="entry name" value="YlxH/NBP35"/>
</dbReference>
<accession>A0A0W0U5U6</accession>
<evidence type="ECO:0000313" key="10">
    <source>
        <dbReference type="Proteomes" id="UP000054698"/>
    </source>
</evidence>
<reference evidence="8 10" key="1">
    <citation type="submission" date="2015-11" db="EMBL/GenBank/DDBJ databases">
        <title>Genomic analysis of 38 Legionella species identifies large and diverse effector repertoires.</title>
        <authorList>
            <person name="Burstein D."/>
            <person name="Amaro F."/>
            <person name="Zusman T."/>
            <person name="Lifshitz Z."/>
            <person name="Cohen O."/>
            <person name="Gilbert J.A."/>
            <person name="Pupko T."/>
            <person name="Shuman H.A."/>
            <person name="Segal G."/>
        </authorList>
    </citation>
    <scope>NUCLEOTIDE SEQUENCE [LARGE SCALE GENOMIC DNA]</scope>
    <source>
        <strain evidence="8 10">WO-44C</strain>
    </source>
</reference>
<dbReference type="HAMAP" id="MF_02040">
    <property type="entry name" value="Mrp_NBP35"/>
    <property type="match status" value="1"/>
</dbReference>
<evidence type="ECO:0000256" key="1">
    <source>
        <dbReference type="ARBA" id="ARBA00022723"/>
    </source>
</evidence>
<dbReference type="GO" id="GO:0005524">
    <property type="term" value="F:ATP binding"/>
    <property type="evidence" value="ECO:0007669"/>
    <property type="project" value="UniProtKB-UniRule"/>
</dbReference>
<dbReference type="GO" id="GO:0140663">
    <property type="term" value="F:ATP-dependent FeS chaperone activity"/>
    <property type="evidence" value="ECO:0007669"/>
    <property type="project" value="InterPro"/>
</dbReference>
<dbReference type="InterPro" id="IPR027417">
    <property type="entry name" value="P-loop_NTPase"/>
</dbReference>
<dbReference type="OrthoDB" id="9809679at2"/>
<dbReference type="NCBIfam" id="NF008669">
    <property type="entry name" value="PRK11670.1"/>
    <property type="match status" value="1"/>
</dbReference>
<dbReference type="GO" id="GO:0016887">
    <property type="term" value="F:ATP hydrolysis activity"/>
    <property type="evidence" value="ECO:0007669"/>
    <property type="project" value="UniProtKB-UniRule"/>
</dbReference>
<name>A0A0W0U5U6_9GAMM</name>
<evidence type="ECO:0000313" key="9">
    <source>
        <dbReference type="EMBL" id="SPX61340.1"/>
    </source>
</evidence>
<dbReference type="Proteomes" id="UP000251942">
    <property type="component" value="Unassembled WGS sequence"/>
</dbReference>
<dbReference type="Proteomes" id="UP000054698">
    <property type="component" value="Unassembled WGS sequence"/>
</dbReference>
<organism evidence="8 10">
    <name type="scientific">Legionella feeleii</name>
    <dbReference type="NCBI Taxonomy" id="453"/>
    <lineage>
        <taxon>Bacteria</taxon>
        <taxon>Pseudomonadati</taxon>
        <taxon>Pseudomonadota</taxon>
        <taxon>Gammaproteobacteria</taxon>
        <taxon>Legionellales</taxon>
        <taxon>Legionellaceae</taxon>
        <taxon>Legionella</taxon>
    </lineage>
</organism>
<comment type="function">
    <text evidence="7">Binds and transfers iron-sulfur (Fe-S) clusters to target apoproteins. Can hydrolyze ATP.</text>
</comment>
<dbReference type="FunFam" id="3.40.50.300:FF:000418">
    <property type="entry name" value="Iron-sulfur cluster carrier protein"/>
    <property type="match status" value="1"/>
</dbReference>
<keyword evidence="10" id="KW-1185">Reference proteome</keyword>
<dbReference type="STRING" id="453.Lfee_0466"/>